<dbReference type="Proteomes" id="UP000805193">
    <property type="component" value="Unassembled WGS sequence"/>
</dbReference>
<comment type="caution">
    <text evidence="1">The sequence shown here is derived from an EMBL/GenBank/DDBJ whole genome shotgun (WGS) entry which is preliminary data.</text>
</comment>
<reference evidence="1 2" key="1">
    <citation type="journal article" date="2020" name="Cell">
        <title>Large-Scale Comparative Analyses of Tick Genomes Elucidate Their Genetic Diversity and Vector Capacities.</title>
        <authorList>
            <consortium name="Tick Genome and Microbiome Consortium (TIGMIC)"/>
            <person name="Jia N."/>
            <person name="Wang J."/>
            <person name="Shi W."/>
            <person name="Du L."/>
            <person name="Sun Y."/>
            <person name="Zhan W."/>
            <person name="Jiang J.F."/>
            <person name="Wang Q."/>
            <person name="Zhang B."/>
            <person name="Ji P."/>
            <person name="Bell-Sakyi L."/>
            <person name="Cui X.M."/>
            <person name="Yuan T.T."/>
            <person name="Jiang B.G."/>
            <person name="Yang W.F."/>
            <person name="Lam T.T."/>
            <person name="Chang Q.C."/>
            <person name="Ding S.J."/>
            <person name="Wang X.J."/>
            <person name="Zhu J.G."/>
            <person name="Ruan X.D."/>
            <person name="Zhao L."/>
            <person name="Wei J.T."/>
            <person name="Ye R.Z."/>
            <person name="Que T.C."/>
            <person name="Du C.H."/>
            <person name="Zhou Y.H."/>
            <person name="Cheng J.X."/>
            <person name="Dai P.F."/>
            <person name="Guo W.B."/>
            <person name="Han X.H."/>
            <person name="Huang E.J."/>
            <person name="Li L.F."/>
            <person name="Wei W."/>
            <person name="Gao Y.C."/>
            <person name="Liu J.Z."/>
            <person name="Shao H.Z."/>
            <person name="Wang X."/>
            <person name="Wang C.C."/>
            <person name="Yang T.C."/>
            <person name="Huo Q.B."/>
            <person name="Li W."/>
            <person name="Chen H.Y."/>
            <person name="Chen S.E."/>
            <person name="Zhou L.G."/>
            <person name="Ni X.B."/>
            <person name="Tian J.H."/>
            <person name="Sheng Y."/>
            <person name="Liu T."/>
            <person name="Pan Y.S."/>
            <person name="Xia L.Y."/>
            <person name="Li J."/>
            <person name="Zhao F."/>
            <person name="Cao W.C."/>
        </authorList>
    </citation>
    <scope>NUCLEOTIDE SEQUENCE [LARGE SCALE GENOMIC DNA]</scope>
    <source>
        <strain evidence="1">Iper-2018</strain>
    </source>
</reference>
<proteinExistence type="predicted"/>
<evidence type="ECO:0000313" key="1">
    <source>
        <dbReference type="EMBL" id="KAG0422115.1"/>
    </source>
</evidence>
<evidence type="ECO:0000313" key="2">
    <source>
        <dbReference type="Proteomes" id="UP000805193"/>
    </source>
</evidence>
<dbReference type="EMBL" id="JABSTQ010010270">
    <property type="protein sequence ID" value="KAG0422115.1"/>
    <property type="molecule type" value="Genomic_DNA"/>
</dbReference>
<accession>A0AC60PMK9</accession>
<organism evidence="1 2">
    <name type="scientific">Ixodes persulcatus</name>
    <name type="common">Taiga tick</name>
    <dbReference type="NCBI Taxonomy" id="34615"/>
    <lineage>
        <taxon>Eukaryota</taxon>
        <taxon>Metazoa</taxon>
        <taxon>Ecdysozoa</taxon>
        <taxon>Arthropoda</taxon>
        <taxon>Chelicerata</taxon>
        <taxon>Arachnida</taxon>
        <taxon>Acari</taxon>
        <taxon>Parasitiformes</taxon>
        <taxon>Ixodida</taxon>
        <taxon>Ixodoidea</taxon>
        <taxon>Ixodidae</taxon>
        <taxon>Ixodinae</taxon>
        <taxon>Ixodes</taxon>
    </lineage>
</organism>
<protein>
    <submittedName>
        <fullName evidence="1">Uncharacterized protein</fullName>
    </submittedName>
</protein>
<gene>
    <name evidence="1" type="ORF">HPB47_002037</name>
</gene>
<sequence length="292" mass="32422">MGALVCHSREPSDQHQTLASSEPAELWAKPPAASSSRSQTSSRVPWYRNRRPRSSTAASVVSPTGDNCPCCCAGAAAKLQPELSTEKPESPTCGSSKLQFSKTAWESQNCFTSSSPEEYTHVQESPYEGEQATELLADPEDQCNLCNLFTNDGILAREDSIKGRDDRWSNLDEEVTFMVDTVSSLSSIVEERLKVKNKTREDVWKGTFGIFVHRTKDGMKKIVIRDGWTSYHIQGELLVGFPTEADPLGKVNGAERSQWGREEWVASLGWSHVVERSGDTWRHSSRKTTGGY</sequence>
<keyword evidence="2" id="KW-1185">Reference proteome</keyword>
<name>A0AC60PMK9_IXOPE</name>